<dbReference type="PANTHER" id="PTHR11947">
    <property type="entry name" value="PYRUVATE DEHYDROGENASE KINASE"/>
    <property type="match status" value="1"/>
</dbReference>
<evidence type="ECO:0000256" key="4">
    <source>
        <dbReference type="ARBA" id="ARBA00022777"/>
    </source>
</evidence>
<dbReference type="GO" id="GO:0004740">
    <property type="term" value="F:pyruvate dehydrogenase (acetyl-transferring) kinase activity"/>
    <property type="evidence" value="ECO:0007669"/>
    <property type="project" value="UniProtKB-EC"/>
</dbReference>
<dbReference type="Gene3D" id="3.30.565.10">
    <property type="entry name" value="Histidine kinase-like ATPase, C-terminal domain"/>
    <property type="match status" value="1"/>
</dbReference>
<comment type="similarity">
    <text evidence="1 8">Belongs to the PDK/BCKDK protein kinase family.</text>
</comment>
<comment type="catalytic activity">
    <reaction evidence="7">
        <text>L-seryl-[pyruvate dehydrogenase E1 alpha subunit] + ATP = O-phospho-L-seryl-[pyruvate dehydrogenase E1 alpha subunit] + ADP + H(+)</text>
        <dbReference type="Rhea" id="RHEA:23052"/>
        <dbReference type="Rhea" id="RHEA-COMP:13689"/>
        <dbReference type="Rhea" id="RHEA-COMP:13690"/>
        <dbReference type="ChEBI" id="CHEBI:15378"/>
        <dbReference type="ChEBI" id="CHEBI:29999"/>
        <dbReference type="ChEBI" id="CHEBI:30616"/>
        <dbReference type="ChEBI" id="CHEBI:83421"/>
        <dbReference type="ChEBI" id="CHEBI:456216"/>
        <dbReference type="EC" id="2.7.11.2"/>
    </reaction>
</comment>
<dbReference type="SUPFAM" id="SSF55874">
    <property type="entry name" value="ATPase domain of HSP90 chaperone/DNA topoisomerase II/histidine kinase"/>
    <property type="match status" value="1"/>
</dbReference>
<dbReference type="AlphaFoldDB" id="A0A9P7FUN2"/>
<dbReference type="InterPro" id="IPR036784">
    <property type="entry name" value="AK/P_DHK_N_sf"/>
</dbReference>
<dbReference type="GO" id="GO:0005524">
    <property type="term" value="F:ATP binding"/>
    <property type="evidence" value="ECO:0007669"/>
    <property type="project" value="UniProtKB-UniRule"/>
</dbReference>
<dbReference type="InterPro" id="IPR018955">
    <property type="entry name" value="BCDHK/PDK_N"/>
</dbReference>
<dbReference type="InterPro" id="IPR005467">
    <property type="entry name" value="His_kinase_dom"/>
</dbReference>
<evidence type="ECO:0000313" key="11">
    <source>
        <dbReference type="EMBL" id="KAG5635157.1"/>
    </source>
</evidence>
<comment type="caution">
    <text evidence="11">The sequence shown here is derived from an EMBL/GenBank/DDBJ whole genome shotgun (WGS) entry which is preliminary data.</text>
</comment>
<evidence type="ECO:0000256" key="9">
    <source>
        <dbReference type="SAM" id="MobiDB-lite"/>
    </source>
</evidence>
<dbReference type="Gene3D" id="1.20.140.20">
    <property type="entry name" value="Alpha-ketoacid/pyruvate dehydrogenase kinase, N-terminal domain"/>
    <property type="match status" value="2"/>
</dbReference>
<evidence type="ECO:0000313" key="12">
    <source>
        <dbReference type="Proteomes" id="UP000717328"/>
    </source>
</evidence>
<dbReference type="InterPro" id="IPR039028">
    <property type="entry name" value="BCKD/PDK"/>
</dbReference>
<evidence type="ECO:0000256" key="5">
    <source>
        <dbReference type="ARBA" id="ARBA00022840"/>
    </source>
</evidence>
<evidence type="ECO:0000256" key="8">
    <source>
        <dbReference type="RuleBase" id="RU366032"/>
    </source>
</evidence>
<evidence type="ECO:0000259" key="10">
    <source>
        <dbReference type="PROSITE" id="PS50109"/>
    </source>
</evidence>
<dbReference type="Pfam" id="PF10436">
    <property type="entry name" value="BCDHK_Adom3"/>
    <property type="match status" value="1"/>
</dbReference>
<name>A0A9P7FUN2_9AGAR</name>
<dbReference type="Proteomes" id="UP000717328">
    <property type="component" value="Unassembled WGS sequence"/>
</dbReference>
<feature type="domain" description="Histidine kinase" evidence="10">
    <location>
        <begin position="330"/>
        <end position="460"/>
    </location>
</feature>
<gene>
    <name evidence="11" type="ORF">H0H81_012198</name>
</gene>
<dbReference type="PANTHER" id="PTHR11947:SF3">
    <property type="entry name" value="[PYRUVATE DEHYDROGENASE (ACETYL-TRANSFERRING)] KINASE, MITOCHONDRIAL"/>
    <property type="match status" value="1"/>
</dbReference>
<evidence type="ECO:0000256" key="6">
    <source>
        <dbReference type="ARBA" id="ARBA00023128"/>
    </source>
</evidence>
<keyword evidence="2 8" id="KW-0808">Transferase</keyword>
<organism evidence="11 12">
    <name type="scientific">Sphagnurus paluster</name>
    <dbReference type="NCBI Taxonomy" id="117069"/>
    <lineage>
        <taxon>Eukaryota</taxon>
        <taxon>Fungi</taxon>
        <taxon>Dikarya</taxon>
        <taxon>Basidiomycota</taxon>
        <taxon>Agaricomycotina</taxon>
        <taxon>Agaricomycetes</taxon>
        <taxon>Agaricomycetidae</taxon>
        <taxon>Agaricales</taxon>
        <taxon>Tricholomatineae</taxon>
        <taxon>Lyophyllaceae</taxon>
        <taxon>Sphagnurus</taxon>
    </lineage>
</organism>
<dbReference type="SUPFAM" id="SSF69012">
    <property type="entry name" value="alpha-ketoacid dehydrogenase kinase, N-terminal domain"/>
    <property type="match status" value="1"/>
</dbReference>
<reference evidence="11" key="2">
    <citation type="submission" date="2021-10" db="EMBL/GenBank/DDBJ databases">
        <title>Phylogenomics reveals ancestral predisposition of the termite-cultivated fungus Termitomyces towards a domesticated lifestyle.</title>
        <authorList>
            <person name="Auxier B."/>
            <person name="Grum-Grzhimaylo A."/>
            <person name="Cardenas M.E."/>
            <person name="Lodge J.D."/>
            <person name="Laessoe T."/>
            <person name="Pedersen O."/>
            <person name="Smith M.E."/>
            <person name="Kuyper T.W."/>
            <person name="Franco-Molano E.A."/>
            <person name="Baroni T.J."/>
            <person name="Aanen D.K."/>
        </authorList>
    </citation>
    <scope>NUCLEOTIDE SEQUENCE</scope>
    <source>
        <strain evidence="11">D49</strain>
    </source>
</reference>
<keyword evidence="6 8" id="KW-0496">Mitochondrion</keyword>
<keyword evidence="5 8" id="KW-0067">ATP-binding</keyword>
<proteinExistence type="inferred from homology"/>
<comment type="subcellular location">
    <subcellularLocation>
        <location evidence="8">Mitochondrion matrix</location>
    </subcellularLocation>
</comment>
<keyword evidence="4 8" id="KW-0418">Kinase</keyword>
<evidence type="ECO:0000256" key="7">
    <source>
        <dbReference type="ARBA" id="ARBA00048201"/>
    </source>
</evidence>
<dbReference type="GO" id="GO:0005759">
    <property type="term" value="C:mitochondrial matrix"/>
    <property type="evidence" value="ECO:0007669"/>
    <property type="project" value="UniProtKB-SubCell"/>
</dbReference>
<dbReference type="GO" id="GO:0010906">
    <property type="term" value="P:regulation of glucose metabolic process"/>
    <property type="evidence" value="ECO:0007669"/>
    <property type="project" value="TreeGrafter"/>
</dbReference>
<dbReference type="InterPro" id="IPR003594">
    <property type="entry name" value="HATPase_dom"/>
</dbReference>
<sequence>MSAGFRITPALWDRIHHFASFPQTGVSLQQMVLFGQNPSQGTLLKASQFLREELPVRLAHRVKELDELPHGLSEMPSMKKVKNWYAQSFEELINFPAISLPPDIRKALMNPRNDRLLPEPTPNPSIRNNDPESLNYPHGFTKRKLRVPIEHGSGRSRSFVSATGTHATPASLKHPHPLPAHTHLRRYYADTDTVIAWPPEVQDYNRRFTRALEAIKSRHDPTVTTVAQGILEWKRAQNARNIDLDIQAWLDRFYMSRIGIRFLIGQHVALNKQEAHEDYVGIICTKANVRDIMQEAIENARFVCEEHYAMFRGPPVQLICPKDLTFAYVPSHLSHICFELLKNSLRAVVERYGLADGVEYPPIKVVVVEGREDITVKISDEGGGISRSAIPLIWTYMYTTMEGQGIDQDFQASDFKAPMAGFGYGLPLSRLYARYFGGDLRLIAMDGFGTDVYIHLNRLSSSREPLP</sequence>
<dbReference type="Pfam" id="PF02518">
    <property type="entry name" value="HATPase_c"/>
    <property type="match status" value="1"/>
</dbReference>
<protein>
    <recommendedName>
        <fullName evidence="8">Protein-serine/threonine kinase</fullName>
        <ecNumber evidence="8">2.7.11.-</ecNumber>
    </recommendedName>
</protein>
<keyword evidence="3 8" id="KW-0547">Nucleotide-binding</keyword>
<evidence type="ECO:0000256" key="1">
    <source>
        <dbReference type="ARBA" id="ARBA00006155"/>
    </source>
</evidence>
<dbReference type="EC" id="2.7.11.-" evidence="8"/>
<accession>A0A9P7FUN2</accession>
<feature type="region of interest" description="Disordered" evidence="9">
    <location>
        <begin position="153"/>
        <end position="176"/>
    </location>
</feature>
<feature type="compositionally biased region" description="Polar residues" evidence="9">
    <location>
        <begin position="155"/>
        <end position="168"/>
    </location>
</feature>
<dbReference type="SMART" id="SM00387">
    <property type="entry name" value="HATPase_c"/>
    <property type="match status" value="1"/>
</dbReference>
<dbReference type="CDD" id="cd16929">
    <property type="entry name" value="HATPase_PDK-like"/>
    <property type="match status" value="1"/>
</dbReference>
<reference evidence="11" key="1">
    <citation type="submission" date="2021-02" db="EMBL/GenBank/DDBJ databases">
        <authorList>
            <person name="Nieuwenhuis M."/>
            <person name="Van De Peppel L.J.J."/>
        </authorList>
    </citation>
    <scope>NUCLEOTIDE SEQUENCE</scope>
    <source>
        <strain evidence="11">D49</strain>
    </source>
</reference>
<dbReference type="InterPro" id="IPR036890">
    <property type="entry name" value="HATPase_C_sf"/>
</dbReference>
<feature type="region of interest" description="Disordered" evidence="9">
    <location>
        <begin position="114"/>
        <end position="135"/>
    </location>
</feature>
<evidence type="ECO:0000256" key="3">
    <source>
        <dbReference type="ARBA" id="ARBA00022741"/>
    </source>
</evidence>
<keyword evidence="12" id="KW-1185">Reference proteome</keyword>
<dbReference type="EMBL" id="JABCKI010006162">
    <property type="protein sequence ID" value="KAG5635157.1"/>
    <property type="molecule type" value="Genomic_DNA"/>
</dbReference>
<evidence type="ECO:0000256" key="2">
    <source>
        <dbReference type="ARBA" id="ARBA00022679"/>
    </source>
</evidence>
<dbReference type="OrthoDB" id="241648at2759"/>
<dbReference type="PROSITE" id="PS50109">
    <property type="entry name" value="HIS_KIN"/>
    <property type="match status" value="1"/>
</dbReference>